<dbReference type="PANTHER" id="PTHR12894">
    <property type="entry name" value="CNH DOMAIN CONTAINING"/>
    <property type="match status" value="1"/>
</dbReference>
<dbReference type="EMBL" id="LUCM01007418">
    <property type="protein sequence ID" value="KAA0190014.1"/>
    <property type="molecule type" value="Genomic_DNA"/>
</dbReference>
<evidence type="ECO:0000313" key="2">
    <source>
        <dbReference type="Proteomes" id="UP000728185"/>
    </source>
</evidence>
<dbReference type="OrthoDB" id="6264067at2759"/>
<dbReference type="PANTHER" id="PTHR12894:SF27">
    <property type="entry name" value="TRANSFORMING GROWTH FACTOR-BETA RECEPTOR-ASSOCIATED PROTEIN 1"/>
    <property type="match status" value="1"/>
</dbReference>
<reference evidence="1" key="1">
    <citation type="submission" date="2019-05" db="EMBL/GenBank/DDBJ databases">
        <title>Annotation for the trematode Fasciolopsis buski.</title>
        <authorList>
            <person name="Choi Y.-J."/>
        </authorList>
    </citation>
    <scope>NUCLEOTIDE SEQUENCE</scope>
    <source>
        <strain evidence="1">HT</strain>
        <tissue evidence="1">Whole worm</tissue>
    </source>
</reference>
<accession>A0A8E0RPU0</accession>
<keyword evidence="2" id="KW-1185">Reference proteome</keyword>
<evidence type="ECO:0000313" key="1">
    <source>
        <dbReference type="EMBL" id="KAA0190014.1"/>
    </source>
</evidence>
<evidence type="ECO:0008006" key="3">
    <source>
        <dbReference type="Google" id="ProtNLM"/>
    </source>
</evidence>
<comment type="caution">
    <text evidence="1">The sequence shown here is derived from an EMBL/GenBank/DDBJ whole genome shotgun (WGS) entry which is preliminary data.</text>
</comment>
<proteinExistence type="predicted"/>
<dbReference type="GO" id="GO:0016020">
    <property type="term" value="C:membrane"/>
    <property type="evidence" value="ECO:0007669"/>
    <property type="project" value="TreeGrafter"/>
</dbReference>
<dbReference type="Proteomes" id="UP000728185">
    <property type="component" value="Unassembled WGS sequence"/>
</dbReference>
<organism evidence="1 2">
    <name type="scientific">Fasciolopsis buskii</name>
    <dbReference type="NCBI Taxonomy" id="27845"/>
    <lineage>
        <taxon>Eukaryota</taxon>
        <taxon>Metazoa</taxon>
        <taxon>Spiralia</taxon>
        <taxon>Lophotrochozoa</taxon>
        <taxon>Platyhelminthes</taxon>
        <taxon>Trematoda</taxon>
        <taxon>Digenea</taxon>
        <taxon>Plagiorchiida</taxon>
        <taxon>Echinostomata</taxon>
        <taxon>Echinostomatoidea</taxon>
        <taxon>Fasciolidae</taxon>
        <taxon>Fasciolopsis</taxon>
    </lineage>
</organism>
<dbReference type="AlphaFoldDB" id="A0A8E0RPU0"/>
<name>A0A8E0RPU0_9TREM</name>
<dbReference type="InterPro" id="IPR032914">
    <property type="entry name" value="Vam6/VPS39/TRAP1"/>
</dbReference>
<dbReference type="GO" id="GO:0006914">
    <property type="term" value="P:autophagy"/>
    <property type="evidence" value="ECO:0007669"/>
    <property type="project" value="TreeGrafter"/>
</dbReference>
<sequence>MLSLDRPNLDANAAHDLMQLISSLVHIDVDDLVMYLRQAEAHHALALIYQWQGNLSAALDVWQKLAYGELKDEDFPGLAFYLAVLQSLTLPDAGSQTEYQPVAQTNVLPDHSIPSVYAELVWQHLCRALDAGKIKLCEQILSVIPVFSGLGDSSTCAPVLSDKDANSDPTLAPSQLLTPDNILSRISPEHSELTRQYLRQLIYKHGDCCFFTPFPTRREFCHFLRHSEYYSVDRLLQRMELIGYQTLPFEAAILLGRYNVQLNLFLPDRFCNIILTQSGQHKTALKILFTDLNDMPASMCYCLSFSRTCSRELGSDHVGLAGVCNSAKSGSGLYCSSTPVDTTSEMYENRGEAFTTLIELCLESKKPSDLKLAVDLINLPGIPLDSVRILRLLPPELLLHQVRPFLTRALLSTQHDHMTTQLTLGLAKRQAILFAEAVQSDTESQPPRLIRSGAEQCASCRQLITLYGPTSAFAWSTRTDRCFHVHCWEQSHRVV</sequence>
<dbReference type="GO" id="GO:0034058">
    <property type="term" value="P:endosomal vesicle fusion"/>
    <property type="evidence" value="ECO:0007669"/>
    <property type="project" value="TreeGrafter"/>
</dbReference>
<dbReference type="GO" id="GO:0005737">
    <property type="term" value="C:cytoplasm"/>
    <property type="evidence" value="ECO:0007669"/>
    <property type="project" value="TreeGrafter"/>
</dbReference>
<gene>
    <name evidence="1" type="ORF">FBUS_08231</name>
</gene>
<protein>
    <recommendedName>
        <fullName evidence="3">Vacuolar sorting protein 39/Transforming growth factor beta receptor-associated domain-containing protein</fullName>
    </recommendedName>
</protein>